<dbReference type="Proteomes" id="UP001317259">
    <property type="component" value="Unassembled WGS sequence"/>
</dbReference>
<gene>
    <name evidence="3" type="ORF">MF672_010790</name>
</gene>
<sequence length="125" mass="13997">MTEQISIYRERAHLVAHLAALYPSALVHGADAENPGWPLIFIDTPRGQLSWHLAVEDLDLFAHVPELAGDQAPTWDGHTTPQKYQRLASLTADMADPDKPSLHEELRFERKARNGGIVNGRQDRP</sequence>
<dbReference type="EMBL" id="JAKRKC020000001">
    <property type="protein sequence ID" value="MCK2214273.1"/>
    <property type="molecule type" value="Genomic_DNA"/>
</dbReference>
<proteinExistence type="predicted"/>
<reference evidence="3 4" key="1">
    <citation type="submission" date="2022-04" db="EMBL/GenBank/DDBJ databases">
        <title>Genome draft of Actinomadura sp. ATCC 31491.</title>
        <authorList>
            <person name="Shi X."/>
            <person name="Du Y."/>
        </authorList>
    </citation>
    <scope>NUCLEOTIDE SEQUENCE [LARGE SCALE GENOMIC DNA]</scope>
    <source>
        <strain evidence="3 4">ATCC 31491</strain>
    </source>
</reference>
<feature type="compositionally biased region" description="Basic and acidic residues" evidence="1">
    <location>
        <begin position="96"/>
        <end position="112"/>
    </location>
</feature>
<dbReference type="InterPro" id="IPR057362">
    <property type="entry name" value="WDGH"/>
</dbReference>
<name>A0ABT0FQS6_9ACTN</name>
<keyword evidence="4" id="KW-1185">Reference proteome</keyword>
<organism evidence="3 4">
    <name type="scientific">Actinomadura luzonensis</name>
    <dbReference type="NCBI Taxonomy" id="2805427"/>
    <lineage>
        <taxon>Bacteria</taxon>
        <taxon>Bacillati</taxon>
        <taxon>Actinomycetota</taxon>
        <taxon>Actinomycetes</taxon>
        <taxon>Streptosporangiales</taxon>
        <taxon>Thermomonosporaceae</taxon>
        <taxon>Actinomadura</taxon>
    </lineage>
</organism>
<feature type="region of interest" description="Disordered" evidence="1">
    <location>
        <begin position="93"/>
        <end position="125"/>
    </location>
</feature>
<feature type="domain" description="WDGH" evidence="2">
    <location>
        <begin position="7"/>
        <end position="89"/>
    </location>
</feature>
<comment type="caution">
    <text evidence="3">The sequence shown here is derived from an EMBL/GenBank/DDBJ whole genome shotgun (WGS) entry which is preliminary data.</text>
</comment>
<dbReference type="RefSeq" id="WP_242380718.1">
    <property type="nucleotide sequence ID" value="NZ_JAKRKC020000001.1"/>
</dbReference>
<evidence type="ECO:0000313" key="4">
    <source>
        <dbReference type="Proteomes" id="UP001317259"/>
    </source>
</evidence>
<dbReference type="Pfam" id="PF25311">
    <property type="entry name" value="WDGH"/>
    <property type="match status" value="1"/>
</dbReference>
<protein>
    <recommendedName>
        <fullName evidence="2">WDGH domain-containing protein</fullName>
    </recommendedName>
</protein>
<evidence type="ECO:0000313" key="3">
    <source>
        <dbReference type="EMBL" id="MCK2214273.1"/>
    </source>
</evidence>
<accession>A0ABT0FQS6</accession>
<evidence type="ECO:0000259" key="2">
    <source>
        <dbReference type="Pfam" id="PF25311"/>
    </source>
</evidence>
<evidence type="ECO:0000256" key="1">
    <source>
        <dbReference type="SAM" id="MobiDB-lite"/>
    </source>
</evidence>